<evidence type="ECO:0000313" key="11">
    <source>
        <dbReference type="Proteomes" id="UP000184089"/>
    </source>
</evidence>
<dbReference type="InterPro" id="IPR004412">
    <property type="entry name" value="GatA"/>
</dbReference>
<dbReference type="AlphaFoldDB" id="A0AAQ1RVZ2"/>
<evidence type="ECO:0000256" key="3">
    <source>
        <dbReference type="ARBA" id="ARBA00022741"/>
    </source>
</evidence>
<dbReference type="GO" id="GO:0006412">
    <property type="term" value="P:translation"/>
    <property type="evidence" value="ECO:0007669"/>
    <property type="project" value="UniProtKB-UniRule"/>
</dbReference>
<reference evidence="11" key="1">
    <citation type="submission" date="2016-11" db="EMBL/GenBank/DDBJ databases">
        <authorList>
            <person name="Jaros S."/>
            <person name="Januszkiewicz K."/>
            <person name="Wedrychowicz H."/>
        </authorList>
    </citation>
    <scope>NUCLEOTIDE SEQUENCE [LARGE SCALE GENOMIC DNA]</scope>
    <source>
        <strain evidence="11">DSM 4029</strain>
    </source>
</reference>
<dbReference type="SUPFAM" id="SSF75304">
    <property type="entry name" value="Amidase signature (AS) enzymes"/>
    <property type="match status" value="1"/>
</dbReference>
<dbReference type="NCBIfam" id="TIGR00132">
    <property type="entry name" value="gatA"/>
    <property type="match status" value="1"/>
</dbReference>
<evidence type="ECO:0000256" key="5">
    <source>
        <dbReference type="ARBA" id="ARBA00022917"/>
    </source>
</evidence>
<feature type="active site" description="Acyl-ester intermediate" evidence="8">
    <location>
        <position position="179"/>
    </location>
</feature>
<organism evidence="10 11">
    <name type="scientific">Bittarella massiliensis</name>
    <name type="common">ex Durand et al. 2017</name>
    <dbReference type="NCBI Taxonomy" id="1720313"/>
    <lineage>
        <taxon>Bacteria</taxon>
        <taxon>Bacillati</taxon>
        <taxon>Bacillota</taxon>
        <taxon>Clostridia</taxon>
        <taxon>Eubacteriales</taxon>
        <taxon>Oscillospiraceae</taxon>
        <taxon>Bittarella (ex Durand et al. 2017)</taxon>
    </lineage>
</organism>
<comment type="similarity">
    <text evidence="1 8">Belongs to the amidase family. GatA subfamily.</text>
</comment>
<feature type="domain" description="Amidase" evidence="9">
    <location>
        <begin position="25"/>
        <end position="466"/>
    </location>
</feature>
<dbReference type="Proteomes" id="UP000184089">
    <property type="component" value="Unassembled WGS sequence"/>
</dbReference>
<keyword evidence="4 8" id="KW-0067">ATP-binding</keyword>
<comment type="function">
    <text evidence="6 8">Allows the formation of correctly charged Gln-tRNA(Gln) through the transamidation of misacylated Glu-tRNA(Gln) in organisms which lack glutaminyl-tRNA synthetase. The reaction takes place in the presence of glutamine and ATP through an activated gamma-phospho-Glu-tRNA(Gln).</text>
</comment>
<evidence type="ECO:0000256" key="8">
    <source>
        <dbReference type="HAMAP-Rule" id="MF_00120"/>
    </source>
</evidence>
<evidence type="ECO:0000256" key="1">
    <source>
        <dbReference type="ARBA" id="ARBA00008069"/>
    </source>
</evidence>
<keyword evidence="2 8" id="KW-0436">Ligase</keyword>
<evidence type="ECO:0000259" key="9">
    <source>
        <dbReference type="Pfam" id="PF01425"/>
    </source>
</evidence>
<name>A0AAQ1RVZ2_9FIRM</name>
<keyword evidence="3 8" id="KW-0547">Nucleotide-binding</keyword>
<dbReference type="PANTHER" id="PTHR11895:SF151">
    <property type="entry name" value="GLUTAMYL-TRNA(GLN) AMIDOTRANSFERASE SUBUNIT A"/>
    <property type="match status" value="1"/>
</dbReference>
<dbReference type="EC" id="6.3.5.7" evidence="8"/>
<dbReference type="InterPro" id="IPR020556">
    <property type="entry name" value="Amidase_CS"/>
</dbReference>
<comment type="caution">
    <text evidence="10">The sequence shown here is derived from an EMBL/GenBank/DDBJ whole genome shotgun (WGS) entry which is preliminary data.</text>
</comment>
<evidence type="ECO:0000256" key="2">
    <source>
        <dbReference type="ARBA" id="ARBA00022598"/>
    </source>
</evidence>
<dbReference type="PANTHER" id="PTHR11895">
    <property type="entry name" value="TRANSAMIDASE"/>
    <property type="match status" value="1"/>
</dbReference>
<evidence type="ECO:0000256" key="6">
    <source>
        <dbReference type="ARBA" id="ARBA00025295"/>
    </source>
</evidence>
<evidence type="ECO:0000256" key="7">
    <source>
        <dbReference type="ARBA" id="ARBA00047407"/>
    </source>
</evidence>
<dbReference type="GO" id="GO:0050567">
    <property type="term" value="F:glutaminyl-tRNA synthase (glutamine-hydrolyzing) activity"/>
    <property type="evidence" value="ECO:0007669"/>
    <property type="project" value="UniProtKB-UniRule"/>
</dbReference>
<proteinExistence type="inferred from homology"/>
<comment type="subunit">
    <text evidence="8">Heterotrimer of A, B and C subunits.</text>
</comment>
<dbReference type="InterPro" id="IPR036928">
    <property type="entry name" value="AS_sf"/>
</dbReference>
<dbReference type="GO" id="GO:0030956">
    <property type="term" value="C:glutamyl-tRNA(Gln) amidotransferase complex"/>
    <property type="evidence" value="ECO:0007669"/>
    <property type="project" value="InterPro"/>
</dbReference>
<keyword evidence="5 8" id="KW-0648">Protein biosynthesis</keyword>
<dbReference type="InterPro" id="IPR000120">
    <property type="entry name" value="Amidase"/>
</dbReference>
<dbReference type="PROSITE" id="PS00571">
    <property type="entry name" value="AMIDASES"/>
    <property type="match status" value="1"/>
</dbReference>
<feature type="active site" description="Charge relay system" evidence="8">
    <location>
        <position position="80"/>
    </location>
</feature>
<comment type="catalytic activity">
    <reaction evidence="7 8">
        <text>L-glutamyl-tRNA(Gln) + L-glutamine + ATP + H2O = L-glutaminyl-tRNA(Gln) + L-glutamate + ADP + phosphate + H(+)</text>
        <dbReference type="Rhea" id="RHEA:17521"/>
        <dbReference type="Rhea" id="RHEA-COMP:9681"/>
        <dbReference type="Rhea" id="RHEA-COMP:9684"/>
        <dbReference type="ChEBI" id="CHEBI:15377"/>
        <dbReference type="ChEBI" id="CHEBI:15378"/>
        <dbReference type="ChEBI" id="CHEBI:29985"/>
        <dbReference type="ChEBI" id="CHEBI:30616"/>
        <dbReference type="ChEBI" id="CHEBI:43474"/>
        <dbReference type="ChEBI" id="CHEBI:58359"/>
        <dbReference type="ChEBI" id="CHEBI:78520"/>
        <dbReference type="ChEBI" id="CHEBI:78521"/>
        <dbReference type="ChEBI" id="CHEBI:456216"/>
        <dbReference type="EC" id="6.3.5.7"/>
    </reaction>
</comment>
<feature type="active site" description="Charge relay system" evidence="8">
    <location>
        <position position="155"/>
    </location>
</feature>
<protein>
    <recommendedName>
        <fullName evidence="8">Glutamyl-tRNA(Gln) amidotransferase subunit A</fullName>
        <shortName evidence="8">Glu-ADT subunit A</shortName>
        <ecNumber evidence="8">6.3.5.7</ecNumber>
    </recommendedName>
</protein>
<evidence type="ECO:0000313" key="10">
    <source>
        <dbReference type="EMBL" id="SHG12878.1"/>
    </source>
</evidence>
<dbReference type="Pfam" id="PF01425">
    <property type="entry name" value="Amidase"/>
    <property type="match status" value="1"/>
</dbReference>
<dbReference type="Gene3D" id="3.90.1300.10">
    <property type="entry name" value="Amidase signature (AS) domain"/>
    <property type="match status" value="1"/>
</dbReference>
<dbReference type="HAMAP" id="MF_00120">
    <property type="entry name" value="GatA"/>
    <property type="match status" value="1"/>
</dbReference>
<dbReference type="EMBL" id="FQVY01000002">
    <property type="protein sequence ID" value="SHG12878.1"/>
    <property type="molecule type" value="Genomic_DNA"/>
</dbReference>
<dbReference type="InterPro" id="IPR023631">
    <property type="entry name" value="Amidase_dom"/>
</dbReference>
<dbReference type="GO" id="GO:0005524">
    <property type="term" value="F:ATP binding"/>
    <property type="evidence" value="ECO:0007669"/>
    <property type="project" value="UniProtKB-KW"/>
</dbReference>
<sequence length="485" mass="51288">MKELTEYTAWALAEGIRTGTFTAQEVAQAHLAQIAAAESQVAAFLTVTAERALAAAGQIDARRAAGDPLPPLAGVPMGVKDNLCTEGVATTCASKMLETFVPPYTATAVERAEEAGAVSLGKLNMDEFAMGSSTENSHFQITRNPRDLSRVPGGSSGGAAAAVAAGECAFALGSDTGGSIRQPAAFCGVVGMKPTYGAVSRYGLVAFASSLDQVGPLTRTVRDNALVLNALAGKDSRDATSLDRDWGDFTAQLDGGVKGMRIALPREYFGRGLAPEIAAAIRGAADTFARLGAQVEEVSLPTLEYALPAYYVISSAEASSNLARFDGVKYGYRSPHYSDLDSLYKNTRTEGFGREVKRRILLGSFVLSSGYYDAYYKKAQQVRTLVKGDFDRILRDFDCILSPVAPTTAYKIGEKAADPLQMYLGDVYTVPVNIAGVPALALPCGADSQGLPIGMQLIGRPFGEGDLYRAGQAFEQDREGEKSCV</sequence>
<evidence type="ECO:0000256" key="4">
    <source>
        <dbReference type="ARBA" id="ARBA00022840"/>
    </source>
</evidence>
<gene>
    <name evidence="8" type="primary">gatA</name>
    <name evidence="10" type="ORF">SAMN05444424_1575</name>
</gene>
<accession>A0AAQ1RVZ2</accession>